<dbReference type="EMBL" id="CP009922">
    <property type="protein sequence ID" value="AKG46761.1"/>
    <property type="molecule type" value="Genomic_DNA"/>
</dbReference>
<protein>
    <submittedName>
        <fullName evidence="1">Uncharacterized protein</fullName>
    </submittedName>
</protein>
<dbReference type="PATRIC" id="fig|408015.6.peg.5442"/>
<reference evidence="1" key="1">
    <citation type="submission" date="2019-08" db="EMBL/GenBank/DDBJ databases">
        <title>Complete genome sequence of a mangrove-derived Streptomyces xiamenensis.</title>
        <authorList>
            <person name="Xu J."/>
        </authorList>
    </citation>
    <scope>NUCLEOTIDE SEQUENCE</scope>
    <source>
        <strain evidence="1">318</strain>
    </source>
</reference>
<dbReference type="STRING" id="408015.SXIM_53770"/>
<organism evidence="1 2">
    <name type="scientific">Streptomyces xiamenensis</name>
    <dbReference type="NCBI Taxonomy" id="408015"/>
    <lineage>
        <taxon>Bacteria</taxon>
        <taxon>Bacillati</taxon>
        <taxon>Actinomycetota</taxon>
        <taxon>Actinomycetes</taxon>
        <taxon>Kitasatosporales</taxon>
        <taxon>Streptomycetaceae</taxon>
        <taxon>Streptomyces</taxon>
    </lineage>
</organism>
<dbReference type="KEGG" id="sxi:SXIM_53770"/>
<name>A0A0F7CQP3_9ACTN</name>
<sequence>MTDELTLLAEAGATAVVATMATDLWRSTKDTVLGLFRRGAPDRGDALAARLEENAALVRAAADSEEVRRVLCGEWARELAGLLRREPDCRTPLVRLTADIDRALATGRGTFTLEQNNTARESGTVFAVQHGDLHATHAPDRPGRAGGGTRAT</sequence>
<dbReference type="RefSeq" id="WP_046725294.1">
    <property type="nucleotide sequence ID" value="NZ_CP009922.3"/>
</dbReference>
<proteinExistence type="predicted"/>
<accession>A0A0F7CQP3</accession>
<dbReference type="AlphaFoldDB" id="A0A0F7CQP3"/>
<dbReference type="HOGENOM" id="CLU_116294_1_0_11"/>
<evidence type="ECO:0000313" key="2">
    <source>
        <dbReference type="Proteomes" id="UP000034034"/>
    </source>
</evidence>
<gene>
    <name evidence="1" type="ORF">SXIM_53770</name>
</gene>
<dbReference type="Proteomes" id="UP000034034">
    <property type="component" value="Chromosome"/>
</dbReference>
<evidence type="ECO:0000313" key="1">
    <source>
        <dbReference type="EMBL" id="AKG46761.1"/>
    </source>
</evidence>
<keyword evidence="2" id="KW-1185">Reference proteome</keyword>